<keyword evidence="2" id="KW-1185">Reference proteome</keyword>
<name>A0A8J5N4K0_HOMAM</name>
<gene>
    <name evidence="1" type="primary">Gstt1-L</name>
    <name evidence="1" type="ORF">Hamer_G008502</name>
</gene>
<evidence type="ECO:0000313" key="2">
    <source>
        <dbReference type="Proteomes" id="UP000747542"/>
    </source>
</evidence>
<organism evidence="1 2">
    <name type="scientific">Homarus americanus</name>
    <name type="common">American lobster</name>
    <dbReference type="NCBI Taxonomy" id="6706"/>
    <lineage>
        <taxon>Eukaryota</taxon>
        <taxon>Metazoa</taxon>
        <taxon>Ecdysozoa</taxon>
        <taxon>Arthropoda</taxon>
        <taxon>Crustacea</taxon>
        <taxon>Multicrustacea</taxon>
        <taxon>Malacostraca</taxon>
        <taxon>Eumalacostraca</taxon>
        <taxon>Eucarida</taxon>
        <taxon>Decapoda</taxon>
        <taxon>Pleocyemata</taxon>
        <taxon>Astacidea</taxon>
        <taxon>Nephropoidea</taxon>
        <taxon>Nephropidae</taxon>
        <taxon>Homarus</taxon>
    </lineage>
</organism>
<dbReference type="PANTHER" id="PTHR43917:SF8">
    <property type="entry name" value="GH16740P-RELATED"/>
    <property type="match status" value="1"/>
</dbReference>
<dbReference type="EMBL" id="JAHLQT010010178">
    <property type="protein sequence ID" value="KAG7172989.1"/>
    <property type="molecule type" value="Genomic_DNA"/>
</dbReference>
<dbReference type="GO" id="GO:0005737">
    <property type="term" value="C:cytoplasm"/>
    <property type="evidence" value="ECO:0007669"/>
    <property type="project" value="TreeGrafter"/>
</dbReference>
<dbReference type="Proteomes" id="UP000747542">
    <property type="component" value="Unassembled WGS sequence"/>
</dbReference>
<dbReference type="InterPro" id="IPR051369">
    <property type="entry name" value="GST_Theta"/>
</dbReference>
<dbReference type="GO" id="GO:0004364">
    <property type="term" value="F:glutathione transferase activity"/>
    <property type="evidence" value="ECO:0007669"/>
    <property type="project" value="TreeGrafter"/>
</dbReference>
<dbReference type="SUPFAM" id="SSF47616">
    <property type="entry name" value="GST C-terminal domain-like"/>
    <property type="match status" value="1"/>
</dbReference>
<sequence length="163" mass="18784">MCTDRRIYPSSCAGLRFIASKYDASGVWYPGKVEVRSKVDEYLDWQHLNTRAHGMGYFRNKVLMPSLKKCEPDMAVVREHEKELQRVERQFARYFLGPTPFITGDQVTIGDLLAACEFEQPLAGGYNLSPPIREFITRVKEKVGPDYDEVHTYMRQLAKKCLA</sequence>
<evidence type="ECO:0000313" key="1">
    <source>
        <dbReference type="EMBL" id="KAG7172989.1"/>
    </source>
</evidence>
<dbReference type="AlphaFoldDB" id="A0A8J5N4K0"/>
<reference evidence="1" key="1">
    <citation type="journal article" date="2021" name="Sci. Adv.">
        <title>The American lobster genome reveals insights on longevity, neural, and immune adaptations.</title>
        <authorList>
            <person name="Polinski J.M."/>
            <person name="Zimin A.V."/>
            <person name="Clark K.F."/>
            <person name="Kohn A.B."/>
            <person name="Sadowski N."/>
            <person name="Timp W."/>
            <person name="Ptitsyn A."/>
            <person name="Khanna P."/>
            <person name="Romanova D.Y."/>
            <person name="Williams P."/>
            <person name="Greenwood S.J."/>
            <person name="Moroz L.L."/>
            <person name="Walt D.R."/>
            <person name="Bodnar A.G."/>
        </authorList>
    </citation>
    <scope>NUCLEOTIDE SEQUENCE</scope>
    <source>
        <strain evidence="1">GMGI-L3</strain>
    </source>
</reference>
<accession>A0A8J5N4K0</accession>
<dbReference type="GO" id="GO:0006749">
    <property type="term" value="P:glutathione metabolic process"/>
    <property type="evidence" value="ECO:0007669"/>
    <property type="project" value="TreeGrafter"/>
</dbReference>
<dbReference type="InterPro" id="IPR036282">
    <property type="entry name" value="Glutathione-S-Trfase_C_sf"/>
</dbReference>
<dbReference type="Gene3D" id="1.20.1050.10">
    <property type="match status" value="1"/>
</dbReference>
<comment type="caution">
    <text evidence="1">The sequence shown here is derived from an EMBL/GenBank/DDBJ whole genome shotgun (WGS) entry which is preliminary data.</text>
</comment>
<proteinExistence type="predicted"/>
<dbReference type="PANTHER" id="PTHR43917">
    <property type="match status" value="1"/>
</dbReference>
<protein>
    <submittedName>
        <fullName evidence="1">Glutathione S-transferase theta-1-like</fullName>
    </submittedName>
</protein>